<dbReference type="GO" id="GO:0004795">
    <property type="term" value="F:threonine synthase activity"/>
    <property type="evidence" value="ECO:0007669"/>
    <property type="project" value="UniProtKB-UniRule"/>
</dbReference>
<evidence type="ECO:0000256" key="2">
    <source>
        <dbReference type="ARBA" id="ARBA00005517"/>
    </source>
</evidence>
<comment type="similarity">
    <text evidence="2">Belongs to the threonine synthase family.</text>
</comment>
<dbReference type="OrthoDB" id="9778118at2"/>
<reference evidence="9" key="1">
    <citation type="submission" date="2018-01" db="EMBL/GenBank/DDBJ databases">
        <authorList>
            <person name="Li J."/>
        </authorList>
    </citation>
    <scope>NUCLEOTIDE SEQUENCE [LARGE SCALE GENOMIC DNA]</scope>
    <source>
        <strain evidence="9">592</strain>
    </source>
</reference>
<dbReference type="GO" id="GO:0003941">
    <property type="term" value="F:L-serine ammonia-lyase activity"/>
    <property type="evidence" value="ECO:0007669"/>
    <property type="project" value="TreeGrafter"/>
</dbReference>
<dbReference type="InterPro" id="IPR004450">
    <property type="entry name" value="Thr_synthase-like"/>
</dbReference>
<dbReference type="InterPro" id="IPR001926">
    <property type="entry name" value="TrpB-like_PALP"/>
</dbReference>
<dbReference type="SUPFAM" id="SSF53686">
    <property type="entry name" value="Tryptophan synthase beta subunit-like PLP-dependent enzymes"/>
    <property type="match status" value="1"/>
</dbReference>
<comment type="cofactor">
    <cofactor evidence="1 6">
        <name>pyridoxal 5'-phosphate</name>
        <dbReference type="ChEBI" id="CHEBI:597326"/>
    </cofactor>
</comment>
<dbReference type="GO" id="GO:0006565">
    <property type="term" value="P:L-serine catabolic process"/>
    <property type="evidence" value="ECO:0007669"/>
    <property type="project" value="TreeGrafter"/>
</dbReference>
<dbReference type="GO" id="GO:0009088">
    <property type="term" value="P:threonine biosynthetic process"/>
    <property type="evidence" value="ECO:0007669"/>
    <property type="project" value="UniProtKB-UniRule"/>
</dbReference>
<dbReference type="GO" id="GO:0009097">
    <property type="term" value="P:isoleucine biosynthetic process"/>
    <property type="evidence" value="ECO:0007669"/>
    <property type="project" value="TreeGrafter"/>
</dbReference>
<evidence type="ECO:0000259" key="7">
    <source>
        <dbReference type="Pfam" id="PF00291"/>
    </source>
</evidence>
<dbReference type="InterPro" id="IPR050147">
    <property type="entry name" value="Ser/Thr_Dehydratase"/>
</dbReference>
<name>A0A2S0WHQ1_9ACTN</name>
<organism evidence="8 9">
    <name type="scientific">Aeromicrobium chenweiae</name>
    <dbReference type="NCBI Taxonomy" id="2079793"/>
    <lineage>
        <taxon>Bacteria</taxon>
        <taxon>Bacillati</taxon>
        <taxon>Actinomycetota</taxon>
        <taxon>Actinomycetes</taxon>
        <taxon>Propionibacteriales</taxon>
        <taxon>Nocardioidaceae</taxon>
        <taxon>Aeromicrobium</taxon>
    </lineage>
</organism>
<dbReference type="GO" id="GO:0004794">
    <property type="term" value="F:threonine deaminase activity"/>
    <property type="evidence" value="ECO:0007669"/>
    <property type="project" value="TreeGrafter"/>
</dbReference>
<evidence type="ECO:0000313" key="9">
    <source>
        <dbReference type="Proteomes" id="UP000244384"/>
    </source>
</evidence>
<keyword evidence="9" id="KW-1185">Reference proteome</keyword>
<dbReference type="AlphaFoldDB" id="A0A2S0WHQ1"/>
<feature type="domain" description="Tryptophan synthase beta chain-like PALP" evidence="7">
    <location>
        <begin position="73"/>
        <end position="377"/>
    </location>
</feature>
<dbReference type="RefSeq" id="WP_108576497.1">
    <property type="nucleotide sequence ID" value="NZ_CP026952.1"/>
</dbReference>
<dbReference type="NCBIfam" id="TIGR00260">
    <property type="entry name" value="thrC"/>
    <property type="match status" value="1"/>
</dbReference>
<proteinExistence type="inferred from homology"/>
<dbReference type="NCBIfam" id="NF006050">
    <property type="entry name" value="PRK08197.1"/>
    <property type="match status" value="1"/>
</dbReference>
<feature type="modified residue" description="N6-(pyridoxal phosphate)lysine" evidence="6">
    <location>
        <position position="111"/>
    </location>
</feature>
<dbReference type="GO" id="GO:0006567">
    <property type="term" value="P:L-threonine catabolic process"/>
    <property type="evidence" value="ECO:0007669"/>
    <property type="project" value="TreeGrafter"/>
</dbReference>
<dbReference type="PANTHER" id="PTHR48078">
    <property type="entry name" value="THREONINE DEHYDRATASE, MITOCHONDRIAL-RELATED"/>
    <property type="match status" value="1"/>
</dbReference>
<dbReference type="InterPro" id="IPR036052">
    <property type="entry name" value="TrpB-like_PALP_sf"/>
</dbReference>
<evidence type="ECO:0000256" key="3">
    <source>
        <dbReference type="ARBA" id="ARBA00022898"/>
    </source>
</evidence>
<dbReference type="EMBL" id="CP026952">
    <property type="protein sequence ID" value="AWB90851.1"/>
    <property type="molecule type" value="Genomic_DNA"/>
</dbReference>
<protein>
    <recommendedName>
        <fullName evidence="5">Threonine synthase</fullName>
        <ecNumber evidence="5">4.2.3.1</ecNumber>
    </recommendedName>
</protein>
<evidence type="ECO:0000256" key="1">
    <source>
        <dbReference type="ARBA" id="ARBA00001933"/>
    </source>
</evidence>
<evidence type="ECO:0000256" key="4">
    <source>
        <dbReference type="ARBA" id="ARBA00023239"/>
    </source>
</evidence>
<dbReference type="CDD" id="cd01563">
    <property type="entry name" value="Thr-synth_1"/>
    <property type="match status" value="1"/>
</dbReference>
<accession>A0A2S0WHQ1</accession>
<dbReference type="KEGG" id="aez:C3E78_00610"/>
<dbReference type="Gene3D" id="3.40.50.1100">
    <property type="match status" value="2"/>
</dbReference>
<evidence type="ECO:0000256" key="5">
    <source>
        <dbReference type="NCBIfam" id="TIGR00260"/>
    </source>
</evidence>
<dbReference type="EC" id="4.2.3.1" evidence="5"/>
<dbReference type="Pfam" id="PF00291">
    <property type="entry name" value="PALP"/>
    <property type="match status" value="1"/>
</dbReference>
<sequence>MSLATVMVCDDCAHEVSLSTLVNLCPRCGGLLEVQYDLQAAPAGLAQRARERRGEGMWRWRELLPLPDDATPVSLGEGDTPLLATPDLGRRLGLERLLLKNDGLMPTGSFKDRGFALAVSFAQHLGATSGFTYSSGNAGASFAAYCRRAGIDATVFVEDAANETKVAAITLYGAEVLRLEYDTSAQIFETLDELAREGYYSFVNFVNPIRHEAMKVYAYEICEQLDWEVPDVMVHPVGTGGGIWGAWKGFNELRELGLIDRVPRMVGVQAAVCAPLVDAFDNGRDHTIPTGDAGATMAQSIAGDTMIHDGRRVLRAIRDSGGRAVGVTEDEIAEGMLLAGLGAVAAEPSAAVSVAALLRGREEGWLEPDDTVVSVITATALKQPGALQAVAPRPSGVVAATAQAWKDTIRRETAHS</sequence>
<dbReference type="PANTHER" id="PTHR48078:SF6">
    <property type="entry name" value="L-THREONINE DEHYDRATASE CATABOLIC TDCB"/>
    <property type="match status" value="1"/>
</dbReference>
<keyword evidence="4" id="KW-0456">Lyase</keyword>
<dbReference type="Proteomes" id="UP000244384">
    <property type="component" value="Chromosome"/>
</dbReference>
<evidence type="ECO:0000313" key="8">
    <source>
        <dbReference type="EMBL" id="AWB90851.1"/>
    </source>
</evidence>
<accession>A0A5F2ESP7</accession>
<evidence type="ECO:0000256" key="6">
    <source>
        <dbReference type="PIRSR" id="PIRSR604450-51"/>
    </source>
</evidence>
<gene>
    <name evidence="8" type="ORF">C3E78_00610</name>
</gene>
<keyword evidence="3 6" id="KW-0663">Pyridoxal phosphate</keyword>